<feature type="compositionally biased region" description="Low complexity" evidence="1">
    <location>
        <begin position="103"/>
        <end position="122"/>
    </location>
</feature>
<evidence type="ECO:0000313" key="2">
    <source>
        <dbReference type="EMBL" id="CAK0809200.1"/>
    </source>
</evidence>
<reference evidence="2" key="1">
    <citation type="submission" date="2023-10" db="EMBL/GenBank/DDBJ databases">
        <authorList>
            <person name="Chen Y."/>
            <person name="Shah S."/>
            <person name="Dougan E. K."/>
            <person name="Thang M."/>
            <person name="Chan C."/>
        </authorList>
    </citation>
    <scope>NUCLEOTIDE SEQUENCE [LARGE SCALE GENOMIC DNA]</scope>
</reference>
<feature type="compositionally biased region" description="Basic and acidic residues" evidence="1">
    <location>
        <begin position="39"/>
        <end position="48"/>
    </location>
</feature>
<sequence length="249" mass="26810">MAEPARAGPALRRRRVFEDAPPPPAGPTSEDSPEALVEAPREISREDLTNTPSPLDRPEPALAEAAAGAVGGRRQPQRRRLQLQDAPMLPDYSMQPDGVASTAGPPQQPVQRAARAAQPDQRTAGPAPRARVALQRYSLKSRRAAPYPVPCLPKSAESLSRGAQVPQVSLQALWPPRGVTAHVQERPARGCSGDPFLSQGRRRLCLLDTEDHAEYQLLEAMGGLFAAETHSCSTSVSKRASMQMIQVEG</sequence>
<organism evidence="2 3">
    <name type="scientific">Prorocentrum cordatum</name>
    <dbReference type="NCBI Taxonomy" id="2364126"/>
    <lineage>
        <taxon>Eukaryota</taxon>
        <taxon>Sar</taxon>
        <taxon>Alveolata</taxon>
        <taxon>Dinophyceae</taxon>
        <taxon>Prorocentrales</taxon>
        <taxon>Prorocentraceae</taxon>
        <taxon>Prorocentrum</taxon>
    </lineage>
</organism>
<dbReference type="Proteomes" id="UP001189429">
    <property type="component" value="Unassembled WGS sequence"/>
</dbReference>
<gene>
    <name evidence="2" type="ORF">PCOR1329_LOCUS14513</name>
</gene>
<dbReference type="EMBL" id="CAUYUJ010004336">
    <property type="protein sequence ID" value="CAK0809200.1"/>
    <property type="molecule type" value="Genomic_DNA"/>
</dbReference>
<evidence type="ECO:0000313" key="3">
    <source>
        <dbReference type="Proteomes" id="UP001189429"/>
    </source>
</evidence>
<feature type="compositionally biased region" description="Low complexity" evidence="1">
    <location>
        <begin position="1"/>
        <end position="10"/>
    </location>
</feature>
<name>A0ABN9QSP0_9DINO</name>
<comment type="caution">
    <text evidence="2">The sequence shown here is derived from an EMBL/GenBank/DDBJ whole genome shotgun (WGS) entry which is preliminary data.</text>
</comment>
<evidence type="ECO:0000256" key="1">
    <source>
        <dbReference type="SAM" id="MobiDB-lite"/>
    </source>
</evidence>
<accession>A0ABN9QSP0</accession>
<protein>
    <submittedName>
        <fullName evidence="2">Uncharacterized protein</fullName>
    </submittedName>
</protein>
<keyword evidence="3" id="KW-1185">Reference proteome</keyword>
<feature type="region of interest" description="Disordered" evidence="1">
    <location>
        <begin position="1"/>
        <end position="130"/>
    </location>
</feature>
<feature type="compositionally biased region" description="Low complexity" evidence="1">
    <location>
        <begin position="60"/>
        <end position="74"/>
    </location>
</feature>
<proteinExistence type="predicted"/>